<protein>
    <submittedName>
        <fullName evidence="1">Uncharacterized protein</fullName>
    </submittedName>
</protein>
<comment type="caution">
    <text evidence="1">The sequence shown here is derived from an EMBL/GenBank/DDBJ whole genome shotgun (WGS) entry which is preliminary data.</text>
</comment>
<evidence type="ECO:0000313" key="1">
    <source>
        <dbReference type="EMBL" id="MDN5213563.1"/>
    </source>
</evidence>
<gene>
    <name evidence="1" type="ORF">QQ020_15940</name>
</gene>
<keyword evidence="2" id="KW-1185">Reference proteome</keyword>
<dbReference type="RefSeq" id="WP_346758901.1">
    <property type="nucleotide sequence ID" value="NZ_JAUJEB010000003.1"/>
</dbReference>
<evidence type="ECO:0000313" key="2">
    <source>
        <dbReference type="Proteomes" id="UP001172083"/>
    </source>
</evidence>
<proteinExistence type="predicted"/>
<dbReference type="Proteomes" id="UP001172083">
    <property type="component" value="Unassembled WGS sequence"/>
</dbReference>
<sequence>MRNLATFFLIIFFGFHTQAQSLDDKLEQLQSSVKKVIIKDVEYDQKLKFEKSSGYIITVTVSESKRGKVTEYTFNLFDLEKNKIKFDTKKNVAIVQIGTKADKKVIKNVIDQKVSSYLNKISIMAEGVESARSLNDQLKAVVEEADKAQHDFFPKMTSLVDLLGFLESNLGKVEVNDDVYEQSFSFKKDNNVIVTFTTNDVNKSSSESMTLNFGDINQRKIDFITRGNAVYIEAETNGKRNLIEQTKNGEISGFKNKIVLRGNSIEEGRKIAAALLNLKELADQNQKELYDPNADWATTVDYLRANVKKVTRNEIVYDQSIQEHDRIDNQLIFESIEKNKDKTSKYIFNPSDLNGAKIGFSTRGTAIMINCETKGKKSLIQLQENGGLGNYQSSFNIHFESIEKARAMKKALVRLVQLSNEKNQAFLIQGKENPAVKESLDYLIHNIIDVSVNEKTYKQSLFYEEDKPEIITFEIVDLDKDDKLSYELNLKDLNEQKVSFDTRGKEVLVMAEVKGKQDLIKSTKNGEDDKFVDKLSIKAKGIEEARIIVHALKYLINKFNG</sequence>
<accession>A0ABT8L787</accession>
<organism evidence="1 2">
    <name type="scientific">Agaribacillus aureus</name>
    <dbReference type="NCBI Taxonomy" id="3051825"/>
    <lineage>
        <taxon>Bacteria</taxon>
        <taxon>Pseudomonadati</taxon>
        <taxon>Bacteroidota</taxon>
        <taxon>Cytophagia</taxon>
        <taxon>Cytophagales</taxon>
        <taxon>Splendidivirgaceae</taxon>
        <taxon>Agaribacillus</taxon>
    </lineage>
</organism>
<name>A0ABT8L787_9BACT</name>
<dbReference type="EMBL" id="JAUJEB010000003">
    <property type="protein sequence ID" value="MDN5213563.1"/>
    <property type="molecule type" value="Genomic_DNA"/>
</dbReference>
<reference evidence="1" key="1">
    <citation type="submission" date="2023-06" db="EMBL/GenBank/DDBJ databases">
        <title>Genomic of Agaribacillus aureum.</title>
        <authorList>
            <person name="Wang G."/>
        </authorList>
    </citation>
    <scope>NUCLEOTIDE SEQUENCE</scope>
    <source>
        <strain evidence="1">BMA12</strain>
    </source>
</reference>